<dbReference type="InterPro" id="IPR036179">
    <property type="entry name" value="Ig-like_dom_sf"/>
</dbReference>
<name>A0A926Y301_9BACT</name>
<comment type="caution">
    <text evidence="2">The sequence shown here is derived from an EMBL/GenBank/DDBJ whole genome shotgun (WGS) entry which is preliminary data.</text>
</comment>
<dbReference type="SUPFAM" id="SSF52058">
    <property type="entry name" value="L domain-like"/>
    <property type="match status" value="1"/>
</dbReference>
<organism evidence="2 3">
    <name type="scientific">Spirosoma profusum</name>
    <dbReference type="NCBI Taxonomy" id="2771354"/>
    <lineage>
        <taxon>Bacteria</taxon>
        <taxon>Pseudomonadati</taxon>
        <taxon>Bacteroidota</taxon>
        <taxon>Cytophagia</taxon>
        <taxon>Cytophagales</taxon>
        <taxon>Cytophagaceae</taxon>
        <taxon>Spirosoma</taxon>
    </lineage>
</organism>
<dbReference type="InterPro" id="IPR013783">
    <property type="entry name" value="Ig-like_fold"/>
</dbReference>
<dbReference type="InterPro" id="IPR007110">
    <property type="entry name" value="Ig-like_dom"/>
</dbReference>
<proteinExistence type="predicted"/>
<dbReference type="InterPro" id="IPR036941">
    <property type="entry name" value="Rcpt_L-dom_sf"/>
</dbReference>
<dbReference type="EMBL" id="JACWZY010000022">
    <property type="protein sequence ID" value="MBD2703562.1"/>
    <property type="molecule type" value="Genomic_DNA"/>
</dbReference>
<dbReference type="Proteomes" id="UP000598820">
    <property type="component" value="Unassembled WGS sequence"/>
</dbReference>
<evidence type="ECO:0000259" key="1">
    <source>
        <dbReference type="PROSITE" id="PS50835"/>
    </source>
</evidence>
<sequence>MGYLSVTASSSLTSLNGLENLTVIGDELHLGGNRSLIDISALNNVRTLGGIIQFDKNSLSNCTFYALCERLAVGSESIRIYLNGQGCNSVEQVQANCGAIAITNPPPGLSTVCAGSNVMASVSTSGFATSYLWYKNGVTVPSQTSATLSLTNVQTGDAGNYVVVITSSTTSLTSSPFQLVVNSVDNPGLAVSGPLTCATTSVTLTASGGSTYSFNGPGLTQSGPSNRAAVSQPGMFSVIITSAGGCTASAFTTVVSNTDLQAPTLLTSATTTTIQPISVTASGLLQ</sequence>
<evidence type="ECO:0000313" key="3">
    <source>
        <dbReference type="Proteomes" id="UP000598820"/>
    </source>
</evidence>
<gene>
    <name evidence="2" type="ORF">IC229_23160</name>
</gene>
<evidence type="ECO:0000313" key="2">
    <source>
        <dbReference type="EMBL" id="MBD2703562.1"/>
    </source>
</evidence>
<dbReference type="RefSeq" id="WP_190889401.1">
    <property type="nucleotide sequence ID" value="NZ_JACWZY010000022.1"/>
</dbReference>
<reference evidence="2" key="1">
    <citation type="submission" date="2020-09" db="EMBL/GenBank/DDBJ databases">
        <authorList>
            <person name="Kim M.K."/>
        </authorList>
    </citation>
    <scope>NUCLEOTIDE SEQUENCE</scope>
    <source>
        <strain evidence="2">BT702</strain>
    </source>
</reference>
<dbReference type="Gene3D" id="2.60.40.10">
    <property type="entry name" value="Immunoglobulins"/>
    <property type="match status" value="1"/>
</dbReference>
<dbReference type="AlphaFoldDB" id="A0A926Y301"/>
<feature type="domain" description="Ig-like" evidence="1">
    <location>
        <begin position="113"/>
        <end position="173"/>
    </location>
</feature>
<keyword evidence="3" id="KW-1185">Reference proteome</keyword>
<dbReference type="Gene3D" id="3.80.20.20">
    <property type="entry name" value="Receptor L-domain"/>
    <property type="match status" value="1"/>
</dbReference>
<dbReference type="SUPFAM" id="SSF48726">
    <property type="entry name" value="Immunoglobulin"/>
    <property type="match status" value="1"/>
</dbReference>
<dbReference type="PROSITE" id="PS50835">
    <property type="entry name" value="IG_LIKE"/>
    <property type="match status" value="1"/>
</dbReference>
<accession>A0A926Y301</accession>
<protein>
    <submittedName>
        <fullName evidence="2">Immunoglobulin domain-containing protein</fullName>
    </submittedName>
</protein>